<proteinExistence type="predicted"/>
<name>A0A317E183_9PROT</name>
<protein>
    <submittedName>
        <fullName evidence="1">Rubrerythrin family protein</fullName>
    </submittedName>
</protein>
<dbReference type="AlphaFoldDB" id="A0A317E183"/>
<evidence type="ECO:0000313" key="2">
    <source>
        <dbReference type="Proteomes" id="UP000246077"/>
    </source>
</evidence>
<dbReference type="CDD" id="cd00657">
    <property type="entry name" value="Ferritin_like"/>
    <property type="match status" value="1"/>
</dbReference>
<dbReference type="SUPFAM" id="SSF47240">
    <property type="entry name" value="Ferritin-like"/>
    <property type="match status" value="1"/>
</dbReference>
<keyword evidence="2" id="KW-1185">Reference proteome</keyword>
<organism evidence="1 2">
    <name type="scientific">Zavarzinia compransoris</name>
    <dbReference type="NCBI Taxonomy" id="1264899"/>
    <lineage>
        <taxon>Bacteria</taxon>
        <taxon>Pseudomonadati</taxon>
        <taxon>Pseudomonadota</taxon>
        <taxon>Alphaproteobacteria</taxon>
        <taxon>Rhodospirillales</taxon>
        <taxon>Zavarziniaceae</taxon>
        <taxon>Zavarzinia</taxon>
    </lineage>
</organism>
<dbReference type="Proteomes" id="UP000246077">
    <property type="component" value="Unassembled WGS sequence"/>
</dbReference>
<accession>A0A317E183</accession>
<dbReference type="InterPro" id="IPR009078">
    <property type="entry name" value="Ferritin-like_SF"/>
</dbReference>
<dbReference type="InterPro" id="IPR012348">
    <property type="entry name" value="RNR-like"/>
</dbReference>
<dbReference type="GO" id="GO:0016491">
    <property type="term" value="F:oxidoreductase activity"/>
    <property type="evidence" value="ECO:0007669"/>
    <property type="project" value="InterPro"/>
</dbReference>
<evidence type="ECO:0000313" key="1">
    <source>
        <dbReference type="EMBL" id="PWR20847.1"/>
    </source>
</evidence>
<dbReference type="Gene3D" id="1.10.620.20">
    <property type="entry name" value="Ribonucleotide Reductase, subunit A"/>
    <property type="match status" value="1"/>
</dbReference>
<dbReference type="EMBL" id="QGLF01000003">
    <property type="protein sequence ID" value="PWR20847.1"/>
    <property type="molecule type" value="Genomic_DNA"/>
</dbReference>
<reference evidence="2" key="1">
    <citation type="submission" date="2018-05" db="EMBL/GenBank/DDBJ databases">
        <title>Zavarzinia sp. HR-AS.</title>
        <authorList>
            <person name="Lee Y."/>
            <person name="Jeon C.O."/>
        </authorList>
    </citation>
    <scope>NUCLEOTIDE SEQUENCE [LARGE SCALE GENOMIC DNA]</scope>
    <source>
        <strain evidence="2">DSM 1231</strain>
    </source>
</reference>
<dbReference type="RefSeq" id="WP_109921491.1">
    <property type="nucleotide sequence ID" value="NZ_QGLF01000003.1"/>
</dbReference>
<dbReference type="OrthoDB" id="581372at2"/>
<sequence length="273" mass="30978">MGRHWGLDDIAWDKFDATKVDPDLLMAVKTASLVEANSEDYVTYLLNVFHEEDWLHDAIRNWGAEERLHGQALAAWAEQADERFDFADALARFRAGYRLPLEATESVRGSRAGELLARCVVECGTSSYYSAIRDATDEPVLKQLCHFIAGDEFRHFKLFYDTLKKFDPQDSLGLIAKLRIAIGRVNEADDDELSFAFHCANYGPGVAYDRAKCLNAYSRRAFRNYRYGHLARAISMILKAIGLAPHGVIAAVTQRGAWWLWTKRTKRLERVAA</sequence>
<gene>
    <name evidence="1" type="ORF">DKG75_12715</name>
</gene>
<comment type="caution">
    <text evidence="1">The sequence shown here is derived from an EMBL/GenBank/DDBJ whole genome shotgun (WGS) entry which is preliminary data.</text>
</comment>